<dbReference type="Gene3D" id="2.60.120.860">
    <property type="match status" value="1"/>
</dbReference>
<protein>
    <recommendedName>
        <fullName evidence="1">Siphovirus-type tail component C-terminal domain-containing protein</fullName>
    </recommendedName>
</protein>
<comment type="caution">
    <text evidence="2">The sequence shown here is derived from an EMBL/GenBank/DDBJ whole genome shotgun (WGS) entry which is preliminary data.</text>
</comment>
<organism evidence="2">
    <name type="scientific">bioreactor metagenome</name>
    <dbReference type="NCBI Taxonomy" id="1076179"/>
    <lineage>
        <taxon>unclassified sequences</taxon>
        <taxon>metagenomes</taxon>
        <taxon>ecological metagenomes</taxon>
    </lineage>
</organism>
<dbReference type="EMBL" id="VSSQ01007399">
    <property type="protein sequence ID" value="MPM35792.1"/>
    <property type="molecule type" value="Genomic_DNA"/>
</dbReference>
<proteinExistence type="predicted"/>
<accession>A0A644Z4S4</accession>
<sequence length="165" mass="18513">MKSNLIKQFETATIKFEDIEYYYRGFISGEPSCKYISASNETLDISLLVIAEKPQIAETMNRITSKTINVAGNLETPAMVEITPSIDTIDIVLTGLSDDPMTVRNLKAAQKVMIDGENGTVTQNGVNKFSDTDMWEFPRLKPASNTITVNRSNVDINIKYKPRWI</sequence>
<evidence type="ECO:0000313" key="2">
    <source>
        <dbReference type="EMBL" id="MPM35792.1"/>
    </source>
</evidence>
<feature type="domain" description="Siphovirus-type tail component C-terminal" evidence="1">
    <location>
        <begin position="72"/>
        <end position="164"/>
    </location>
</feature>
<dbReference type="InterPro" id="IPR054738">
    <property type="entry name" value="Siphovirus-type_tail_C"/>
</dbReference>
<name>A0A644Z4S4_9ZZZZ</name>
<evidence type="ECO:0000259" key="1">
    <source>
        <dbReference type="Pfam" id="PF22768"/>
    </source>
</evidence>
<gene>
    <name evidence="2" type="ORF">SDC9_82386</name>
</gene>
<reference evidence="2" key="1">
    <citation type="submission" date="2019-08" db="EMBL/GenBank/DDBJ databases">
        <authorList>
            <person name="Kucharzyk K."/>
            <person name="Murdoch R.W."/>
            <person name="Higgins S."/>
            <person name="Loffler F."/>
        </authorList>
    </citation>
    <scope>NUCLEOTIDE SEQUENCE</scope>
</reference>
<dbReference type="Pfam" id="PF22768">
    <property type="entry name" value="SPP1_Dit"/>
    <property type="match status" value="1"/>
</dbReference>
<dbReference type="AlphaFoldDB" id="A0A644Z4S4"/>